<feature type="region of interest" description="Disordered" evidence="1">
    <location>
        <begin position="1021"/>
        <end position="1043"/>
    </location>
</feature>
<dbReference type="AlphaFoldDB" id="A0A0K1EDE0"/>
<evidence type="ECO:0000313" key="3">
    <source>
        <dbReference type="EMBL" id="AKT38573.1"/>
    </source>
</evidence>
<feature type="chain" id="PRO_5005459242" evidence="2">
    <location>
        <begin position="25"/>
        <end position="1043"/>
    </location>
</feature>
<accession>A0A0K1EDE0</accession>
<keyword evidence="4" id="KW-1185">Reference proteome</keyword>
<protein>
    <submittedName>
        <fullName evidence="3">Uncharacterized protein</fullName>
    </submittedName>
</protein>
<feature type="region of interest" description="Disordered" evidence="1">
    <location>
        <begin position="705"/>
        <end position="728"/>
    </location>
</feature>
<gene>
    <name evidence="3" type="ORF">CMC5_027200</name>
</gene>
<evidence type="ECO:0000256" key="2">
    <source>
        <dbReference type="SAM" id="SignalP"/>
    </source>
</evidence>
<reference evidence="3 4" key="1">
    <citation type="submission" date="2015-07" db="EMBL/GenBank/DDBJ databases">
        <title>Genome analysis of myxobacterium Chondromyces crocatus Cm c5 reveals a high potential for natural compound synthesis and the genetic basis for the loss of fruiting body formation.</title>
        <authorList>
            <person name="Zaburannyi N."/>
            <person name="Bunk B."/>
            <person name="Maier J."/>
            <person name="Overmann J."/>
            <person name="Mueller R."/>
        </authorList>
    </citation>
    <scope>NUCLEOTIDE SEQUENCE [LARGE SCALE GENOMIC DNA]</scope>
    <source>
        <strain evidence="3 4">Cm c5</strain>
    </source>
</reference>
<dbReference type="EMBL" id="CP012159">
    <property type="protein sequence ID" value="AKT38573.1"/>
    <property type="molecule type" value="Genomic_DNA"/>
</dbReference>
<dbReference type="SUPFAM" id="SSF110296">
    <property type="entry name" value="Oligoxyloglucan reducing end-specific cellobiohydrolase"/>
    <property type="match status" value="1"/>
</dbReference>
<keyword evidence="2" id="KW-0732">Signal</keyword>
<dbReference type="PROSITE" id="PS51257">
    <property type="entry name" value="PROKAR_LIPOPROTEIN"/>
    <property type="match status" value="1"/>
</dbReference>
<name>A0A0K1EDE0_CHOCO</name>
<dbReference type="KEGG" id="ccro:CMC5_027200"/>
<dbReference type="Proteomes" id="UP000067626">
    <property type="component" value="Chromosome"/>
</dbReference>
<dbReference type="OrthoDB" id="5487483at2"/>
<dbReference type="RefSeq" id="WP_156338550.1">
    <property type="nucleotide sequence ID" value="NZ_CP012159.1"/>
</dbReference>
<proteinExistence type="predicted"/>
<organism evidence="3 4">
    <name type="scientific">Chondromyces crocatus</name>
    <dbReference type="NCBI Taxonomy" id="52"/>
    <lineage>
        <taxon>Bacteria</taxon>
        <taxon>Pseudomonadati</taxon>
        <taxon>Myxococcota</taxon>
        <taxon>Polyangia</taxon>
        <taxon>Polyangiales</taxon>
        <taxon>Polyangiaceae</taxon>
        <taxon>Chondromyces</taxon>
    </lineage>
</organism>
<sequence>MFRRTFPPLVFLSSVVAGCSGAPATTVHAPARKVTEAPSAPVETAMPARWVVSGGATLVGPSVEGGTLVLLGGRRGVVSADGALRTSKEVDPEPLEEVLEVPAVEPSGKPRVVLRGAHGIYRLDEPLGPLVPLAHAESVVQRLGSAPGRVMVFLVGPARPQSIDVETGKPNPLANLPLPPLSALRFLDAKVGAALFEVSGLAVTSDGGATWRLPSGGERRAALRMRGLRVRGGELRAYIDEHGSAEKAIDAATGRLSAIEAQPAAAASEPALLRWVRRTGRDPLEAAVVSGVAAATGTAVVASHGLAARVDLVTGNVLELASISQVEEPETCGVGGTARAAWVACAMDDKSTRDVYEPFGVVRIPLGEERLVVEPPTLVLDGAQPLRTSPSGGVMLVGPCKDGAEGNVCVRQPNGKWLTLIASGDPYGSGAGALLGGRVAQLGGLWRGDEMPPLQSDKALDGKGGDEEEGASDTWVGPFMTATGPDGHVVRVGSLGWGSEITGGGEEVDELQLLSPIEEGEDHALSFVLKNGGSIWSVVQPSGEGPYVLTALTDTKHASIRQGHGLALGENGEVQGSLDGGRSWVHIAAPAAVRSAIGQMDFHHAADSEETLSVGTVGMKIDTHLRLGWGPAGGGIALAAAARSGSGVPDATPASEAPATPAGAGTLLSRPVRERAAPERILGCASRGPAQGLAVLGSPLQLSELLSRRTKRPPTAADERQSTATQGRWGVLDAMGLLEARRPSAPANAALTWTLHWLDPSEVGSKLRSWTGKAPPGVTQNATLSAVAASGDRALFSIRAGHDNLLVRVKSAGGIEVAKVPWNLLPTGDVVFGTEKGETIAWEREAQVLAWRSGEPPRVLAPAALFTGRTTLGQPTARGVPLLLYSVEQPILRMLSLDVPGANAPDALSNPTVAALPLDGWTPSLDLHERLGTLPACGARPQGVHFRIGRSRGEGLVDGSRRDIRTALYDVWVHEREACVSHVVALLDPQPGSPPPQLATSSAPPAGPIRFVRMDLVGKRADGGDRGAASTLQRLTCTLEPRP</sequence>
<evidence type="ECO:0000256" key="1">
    <source>
        <dbReference type="SAM" id="MobiDB-lite"/>
    </source>
</evidence>
<feature type="region of interest" description="Disordered" evidence="1">
    <location>
        <begin position="645"/>
        <end position="672"/>
    </location>
</feature>
<evidence type="ECO:0000313" key="4">
    <source>
        <dbReference type="Proteomes" id="UP000067626"/>
    </source>
</evidence>
<feature type="signal peptide" evidence="2">
    <location>
        <begin position="1"/>
        <end position="24"/>
    </location>
</feature>
<feature type="region of interest" description="Disordered" evidence="1">
    <location>
        <begin position="446"/>
        <end position="477"/>
    </location>
</feature>
<dbReference type="STRING" id="52.CMC5_027200"/>
<feature type="compositionally biased region" description="Low complexity" evidence="1">
    <location>
        <begin position="645"/>
        <end position="666"/>
    </location>
</feature>